<evidence type="ECO:0000313" key="1">
    <source>
        <dbReference type="EMBL" id="EMF81088.1"/>
    </source>
</evidence>
<accession>M3EJ88</accession>
<gene>
    <name evidence="1" type="ORF">LEP1GSC188_3443</name>
</gene>
<name>M3EJ88_9LEPT</name>
<organism evidence="1 2">
    <name type="scientific">Leptospira weilii serovar Topaz str. LT2116</name>
    <dbReference type="NCBI Taxonomy" id="1088540"/>
    <lineage>
        <taxon>Bacteria</taxon>
        <taxon>Pseudomonadati</taxon>
        <taxon>Spirochaetota</taxon>
        <taxon>Spirochaetia</taxon>
        <taxon>Leptospirales</taxon>
        <taxon>Leptospiraceae</taxon>
        <taxon>Leptospira</taxon>
    </lineage>
</organism>
<dbReference type="Proteomes" id="UP000011770">
    <property type="component" value="Unassembled WGS sequence"/>
</dbReference>
<dbReference type="AlphaFoldDB" id="M3EJ88"/>
<reference evidence="1 2" key="1">
    <citation type="submission" date="2013-01" db="EMBL/GenBank/DDBJ databases">
        <authorList>
            <person name="Harkins D.M."/>
            <person name="Durkin A.S."/>
            <person name="Brinkac L.M."/>
            <person name="Haft D.H."/>
            <person name="Selengut J.D."/>
            <person name="Sanka R."/>
            <person name="DePew J."/>
            <person name="Purushe J."/>
            <person name="Tulsiani S.M."/>
            <person name="Graham G.C."/>
            <person name="Burns M.-A."/>
            <person name="Dohnt M.F."/>
            <person name="Smythe L.D."/>
            <person name="McKay D.B."/>
            <person name="Craig S.B."/>
            <person name="Vinetz J.M."/>
            <person name="Sutton G.G."/>
            <person name="Nierman W.C."/>
            <person name="Fouts D.E."/>
        </authorList>
    </citation>
    <scope>NUCLEOTIDE SEQUENCE [LARGE SCALE GENOMIC DNA]</scope>
    <source>
        <strain evidence="1 2">LT2116</strain>
    </source>
</reference>
<sequence>MISLEAATATVIEKNRFFLQSIEKVTDGFFEISLIFSRKTLAQYKTSAIP</sequence>
<protein>
    <submittedName>
        <fullName evidence="1">Uncharacterized protein</fullName>
    </submittedName>
</protein>
<evidence type="ECO:0000313" key="2">
    <source>
        <dbReference type="Proteomes" id="UP000011770"/>
    </source>
</evidence>
<comment type="caution">
    <text evidence="1">The sequence shown here is derived from an EMBL/GenBank/DDBJ whole genome shotgun (WGS) entry which is preliminary data.</text>
</comment>
<proteinExistence type="predicted"/>
<dbReference type="EMBL" id="AHOR02000040">
    <property type="protein sequence ID" value="EMF81088.1"/>
    <property type="molecule type" value="Genomic_DNA"/>
</dbReference>